<keyword evidence="3" id="KW-0805">Transcription regulation</keyword>
<dbReference type="SUPFAM" id="SSF52540">
    <property type="entry name" value="P-loop containing nucleoside triphosphate hydrolases"/>
    <property type="match status" value="1"/>
</dbReference>
<accession>A0ABY3YLC8</accession>
<dbReference type="SUPFAM" id="SSF52172">
    <property type="entry name" value="CheY-like"/>
    <property type="match status" value="1"/>
</dbReference>
<dbReference type="Gene3D" id="3.40.50.2300">
    <property type="match status" value="1"/>
</dbReference>
<dbReference type="Proteomes" id="UP000829476">
    <property type="component" value="Chromosome"/>
</dbReference>
<dbReference type="InterPro" id="IPR009057">
    <property type="entry name" value="Homeodomain-like_sf"/>
</dbReference>
<dbReference type="Gene3D" id="1.10.8.60">
    <property type="match status" value="1"/>
</dbReference>
<evidence type="ECO:0000256" key="1">
    <source>
        <dbReference type="ARBA" id="ARBA00022741"/>
    </source>
</evidence>
<keyword evidence="5" id="KW-0804">Transcription</keyword>
<proteinExistence type="predicted"/>
<evidence type="ECO:0000256" key="6">
    <source>
        <dbReference type="PROSITE-ProRule" id="PRU00169"/>
    </source>
</evidence>
<dbReference type="CDD" id="cd00009">
    <property type="entry name" value="AAA"/>
    <property type="match status" value="1"/>
</dbReference>
<dbReference type="EMBL" id="CP094326">
    <property type="protein sequence ID" value="UNY98585.1"/>
    <property type="molecule type" value="Genomic_DNA"/>
</dbReference>
<dbReference type="Gene3D" id="1.10.10.60">
    <property type="entry name" value="Homeodomain-like"/>
    <property type="match status" value="1"/>
</dbReference>
<dbReference type="InterPro" id="IPR003593">
    <property type="entry name" value="AAA+_ATPase"/>
</dbReference>
<evidence type="ECO:0000259" key="8">
    <source>
        <dbReference type="PROSITE" id="PS50110"/>
    </source>
</evidence>
<dbReference type="PROSITE" id="PS00676">
    <property type="entry name" value="SIGMA54_INTERACT_2"/>
    <property type="match status" value="1"/>
</dbReference>
<dbReference type="InterPro" id="IPR011006">
    <property type="entry name" value="CheY-like_superfamily"/>
</dbReference>
<dbReference type="SMART" id="SM00382">
    <property type="entry name" value="AAA"/>
    <property type="match status" value="1"/>
</dbReference>
<dbReference type="InterPro" id="IPR002197">
    <property type="entry name" value="HTH_Fis"/>
</dbReference>
<evidence type="ECO:0000256" key="4">
    <source>
        <dbReference type="ARBA" id="ARBA00023125"/>
    </source>
</evidence>
<evidence type="ECO:0000313" key="10">
    <source>
        <dbReference type="Proteomes" id="UP000829476"/>
    </source>
</evidence>
<dbReference type="SUPFAM" id="SSF46689">
    <property type="entry name" value="Homeodomain-like"/>
    <property type="match status" value="1"/>
</dbReference>
<reference evidence="9 10" key="1">
    <citation type="journal article" date="2018" name="Int. J. Syst. Evol. Microbiol.">
        <title>Zhouia spongiae sp. nov., isolated from a marine sponge.</title>
        <authorList>
            <person name="Zhuang L."/>
            <person name="Lin B."/>
            <person name="Qin F."/>
            <person name="Luo L."/>
        </authorList>
    </citation>
    <scope>NUCLEOTIDE SEQUENCE [LARGE SCALE GENOMIC DNA]</scope>
    <source>
        <strain evidence="9 10">HN-Y44</strain>
    </source>
</reference>
<keyword evidence="6" id="KW-0597">Phosphoprotein</keyword>
<dbReference type="Gene3D" id="3.40.50.300">
    <property type="entry name" value="P-loop containing nucleotide triphosphate hydrolases"/>
    <property type="match status" value="1"/>
</dbReference>
<dbReference type="RefSeq" id="WP_242936991.1">
    <property type="nucleotide sequence ID" value="NZ_CP094326.1"/>
</dbReference>
<feature type="modified residue" description="4-aspartylphosphate" evidence="6">
    <location>
        <position position="54"/>
    </location>
</feature>
<sequence>MIQGKILIIDDNKSVLSALELLLSTEYQTVTTLSNPNAITSIFDIHIYDVILLDMNFSAGVNTGNEGFYWLKRIKELTPETSMVMITAYGDVEIAVRALKEGATDFILKPWDNKKLLGTIHAAYKLRLSQLKVKALRSTHQNLKSIINKEGPYIIGQSKAINKVLKLTKKVAATNANVLITGENGTGKELIAREIHKNSRRQHEVLVTIDMGAIPDTLFESELFGHVKGSFTDAHKDRPGKFEAANNGTLFLDEIGNLPLPLQSKLLSALQNRQVFKVGSNSGIDVDIRLICATNSHLENLVSNGSFREDLLYRINTIHIEVPPLRDREDDVLILADYFLKRYASKYGKKLSGISVLAKKKLRNYNWPGNVRELQHTMERAVILSEGNTLNADDFLFKTAVSSKHINDMETLDDMEKLMITNALHRHEGNFTAAANQLGITRQTLYNKAKRYGIH</sequence>
<dbReference type="InterPro" id="IPR002078">
    <property type="entry name" value="Sigma_54_int"/>
</dbReference>
<dbReference type="PROSITE" id="PS50110">
    <property type="entry name" value="RESPONSE_REGULATORY"/>
    <property type="match status" value="1"/>
</dbReference>
<evidence type="ECO:0000259" key="7">
    <source>
        <dbReference type="PROSITE" id="PS50045"/>
    </source>
</evidence>
<dbReference type="InterPro" id="IPR001789">
    <property type="entry name" value="Sig_transdc_resp-reg_receiver"/>
</dbReference>
<protein>
    <submittedName>
        <fullName evidence="9">Sigma-54 dependent transcriptional regulator</fullName>
    </submittedName>
</protein>
<dbReference type="InterPro" id="IPR058031">
    <property type="entry name" value="AAA_lid_NorR"/>
</dbReference>
<dbReference type="InterPro" id="IPR025943">
    <property type="entry name" value="Sigma_54_int_dom_ATP-bd_2"/>
</dbReference>
<dbReference type="SMART" id="SM00448">
    <property type="entry name" value="REC"/>
    <property type="match status" value="1"/>
</dbReference>
<evidence type="ECO:0000256" key="5">
    <source>
        <dbReference type="ARBA" id="ARBA00023163"/>
    </source>
</evidence>
<keyword evidence="10" id="KW-1185">Reference proteome</keyword>
<dbReference type="PROSITE" id="PS00688">
    <property type="entry name" value="SIGMA54_INTERACT_3"/>
    <property type="match status" value="1"/>
</dbReference>
<dbReference type="Pfam" id="PF02954">
    <property type="entry name" value="HTH_8"/>
    <property type="match status" value="1"/>
</dbReference>
<gene>
    <name evidence="9" type="ORF">MQE36_16080</name>
</gene>
<evidence type="ECO:0000256" key="2">
    <source>
        <dbReference type="ARBA" id="ARBA00022840"/>
    </source>
</evidence>
<feature type="domain" description="Sigma-54 factor interaction" evidence="7">
    <location>
        <begin position="154"/>
        <end position="383"/>
    </location>
</feature>
<keyword evidence="2" id="KW-0067">ATP-binding</keyword>
<organism evidence="9 10">
    <name type="scientific">Zhouia spongiae</name>
    <dbReference type="NCBI Taxonomy" id="2202721"/>
    <lineage>
        <taxon>Bacteria</taxon>
        <taxon>Pseudomonadati</taxon>
        <taxon>Bacteroidota</taxon>
        <taxon>Flavobacteriia</taxon>
        <taxon>Flavobacteriales</taxon>
        <taxon>Flavobacteriaceae</taxon>
        <taxon>Zhouia</taxon>
    </lineage>
</organism>
<keyword evidence="1" id="KW-0547">Nucleotide-binding</keyword>
<dbReference type="Pfam" id="PF25601">
    <property type="entry name" value="AAA_lid_14"/>
    <property type="match status" value="1"/>
</dbReference>
<dbReference type="PRINTS" id="PR01590">
    <property type="entry name" value="HTHFIS"/>
</dbReference>
<evidence type="ECO:0000256" key="3">
    <source>
        <dbReference type="ARBA" id="ARBA00023015"/>
    </source>
</evidence>
<dbReference type="Pfam" id="PF00158">
    <property type="entry name" value="Sigma54_activat"/>
    <property type="match status" value="1"/>
</dbReference>
<dbReference type="Pfam" id="PF00072">
    <property type="entry name" value="Response_reg"/>
    <property type="match status" value="1"/>
</dbReference>
<dbReference type="InterPro" id="IPR027417">
    <property type="entry name" value="P-loop_NTPase"/>
</dbReference>
<dbReference type="PROSITE" id="PS50045">
    <property type="entry name" value="SIGMA54_INTERACT_4"/>
    <property type="match status" value="1"/>
</dbReference>
<feature type="domain" description="Response regulatory" evidence="8">
    <location>
        <begin position="5"/>
        <end position="124"/>
    </location>
</feature>
<evidence type="ECO:0000313" key="9">
    <source>
        <dbReference type="EMBL" id="UNY98585.1"/>
    </source>
</evidence>
<dbReference type="PANTHER" id="PTHR32071">
    <property type="entry name" value="TRANSCRIPTIONAL REGULATORY PROTEIN"/>
    <property type="match status" value="1"/>
</dbReference>
<dbReference type="InterPro" id="IPR025944">
    <property type="entry name" value="Sigma_54_int_dom_CS"/>
</dbReference>
<name>A0ABY3YLC8_9FLAO</name>
<dbReference type="PANTHER" id="PTHR32071:SF113">
    <property type="entry name" value="ALGINATE BIOSYNTHESIS TRANSCRIPTIONAL REGULATORY PROTEIN ALGB"/>
    <property type="match status" value="1"/>
</dbReference>
<keyword evidence="4" id="KW-0238">DNA-binding</keyword>